<proteinExistence type="inferred from homology"/>
<keyword evidence="2" id="KW-0963">Cytoplasm</keyword>
<evidence type="ECO:0000259" key="5">
    <source>
        <dbReference type="PROSITE" id="PS51186"/>
    </source>
</evidence>
<dbReference type="Pfam" id="PF00583">
    <property type="entry name" value="Acetyltransf_1"/>
    <property type="match status" value="1"/>
</dbReference>
<name>A0A0U4WNL3_9LACT</name>
<protein>
    <submittedName>
        <fullName evidence="7">Ribosomal protein S18-alanine N-acetyltransferase</fullName>
    </submittedName>
    <submittedName>
        <fullName evidence="6">Ribosomal-protein-alanine acetyltransferase</fullName>
    </submittedName>
</protein>
<evidence type="ECO:0000313" key="9">
    <source>
        <dbReference type="Proteomes" id="UP000595091"/>
    </source>
</evidence>
<keyword evidence="7" id="KW-0689">Ribosomal protein</keyword>
<evidence type="ECO:0000256" key="2">
    <source>
        <dbReference type="ARBA" id="ARBA00022490"/>
    </source>
</evidence>
<reference evidence="7 9" key="3">
    <citation type="submission" date="2020-10" db="EMBL/GenBank/DDBJ databases">
        <title>Plasmid carrying two tetracycline resistance determinant.</title>
        <authorList>
            <person name="Yang Q."/>
        </authorList>
    </citation>
    <scope>NUCLEOTIDE SEQUENCE [LARGE SCALE GENOMIC DNA]</scope>
    <source>
        <strain evidence="7 9">T43</strain>
    </source>
</reference>
<evidence type="ECO:0000313" key="7">
    <source>
        <dbReference type="EMBL" id="QOQ79069.1"/>
    </source>
</evidence>
<dbReference type="EMBL" id="CP014162">
    <property type="protein sequence ID" value="AMB97451.1"/>
    <property type="molecule type" value="Genomic_DNA"/>
</dbReference>
<feature type="domain" description="N-acetyltransferase" evidence="5">
    <location>
        <begin position="48"/>
        <end position="195"/>
    </location>
</feature>
<dbReference type="InterPro" id="IPR016181">
    <property type="entry name" value="Acyl_CoA_acyltransferase"/>
</dbReference>
<dbReference type="PANTHER" id="PTHR43420">
    <property type="entry name" value="ACETYLTRANSFERASE"/>
    <property type="match status" value="1"/>
</dbReference>
<dbReference type="Gene3D" id="3.40.630.30">
    <property type="match status" value="1"/>
</dbReference>
<organism evidence="6 8">
    <name type="scientific">Aerococcus urinaeequi</name>
    <dbReference type="NCBI Taxonomy" id="51665"/>
    <lineage>
        <taxon>Bacteria</taxon>
        <taxon>Bacillati</taxon>
        <taxon>Bacillota</taxon>
        <taxon>Bacilli</taxon>
        <taxon>Lactobacillales</taxon>
        <taxon>Aerococcaceae</taxon>
        <taxon>Aerococcus</taxon>
    </lineage>
</organism>
<comment type="similarity">
    <text evidence="1">Belongs to the acetyltransferase family. RimI subfamily.</text>
</comment>
<keyword evidence="3 7" id="KW-0808">Transferase</keyword>
<dbReference type="Proteomes" id="UP000595091">
    <property type="component" value="Chromosome"/>
</dbReference>
<dbReference type="GO" id="GO:0005840">
    <property type="term" value="C:ribosome"/>
    <property type="evidence" value="ECO:0007669"/>
    <property type="project" value="UniProtKB-KW"/>
</dbReference>
<dbReference type="EMBL" id="CP063065">
    <property type="protein sequence ID" value="QOQ79069.1"/>
    <property type="molecule type" value="Genomic_DNA"/>
</dbReference>
<dbReference type="KEGG" id="aui:APT62_00705"/>
<reference evidence="8" key="2">
    <citation type="submission" date="2016-01" db="EMBL/GenBank/DDBJ databases">
        <title>Six Aerococcus type strain genome sequencing and assembly using PacBio and Illumina Hiseq.</title>
        <authorList>
            <person name="Carkaci D."/>
            <person name="Dargis R."/>
            <person name="Nielsen X.C."/>
            <person name="Skovgaard O."/>
            <person name="Fuursted K."/>
            <person name="Christensen J.J."/>
        </authorList>
    </citation>
    <scope>NUCLEOTIDE SEQUENCE [LARGE SCALE GENOMIC DNA]</scope>
    <source>
        <strain evidence="8">CCUG28094</strain>
    </source>
</reference>
<dbReference type="PROSITE" id="PS51186">
    <property type="entry name" value="GNAT"/>
    <property type="match status" value="1"/>
</dbReference>
<dbReference type="InterPro" id="IPR000182">
    <property type="entry name" value="GNAT_dom"/>
</dbReference>
<dbReference type="GeneID" id="92866709"/>
<keyword evidence="7" id="KW-0687">Ribonucleoprotein</keyword>
<reference evidence="6 8" key="1">
    <citation type="journal article" date="2016" name="Genome Announc.">
        <title>Complete Genome Sequences of Aerococcus christensenii CCUG 28831T, Aerococcus sanguinicola CCUG 43001T, Aerococcus urinae CCUG 36881T, Aerococcus urinaeequi CCUG 28094T, Aerococcus urinaehominis CCUG 42038 BT, and Aerococcus viridans CCUG 4311T.</title>
        <authorList>
            <person name="Carkaci D."/>
            <person name="Dargis R."/>
            <person name="Nielsen X.C."/>
            <person name="Skovgaard O."/>
            <person name="Fuursted K."/>
            <person name="Christensen J.J."/>
        </authorList>
    </citation>
    <scope>NUCLEOTIDE SEQUENCE [LARGE SCALE GENOMIC DNA]</scope>
    <source>
        <strain evidence="6 8">CCUG28094</strain>
    </source>
</reference>
<dbReference type="OrthoDB" id="9794566at2"/>
<keyword evidence="4" id="KW-0012">Acyltransferase</keyword>
<dbReference type="RefSeq" id="WP_026465148.1">
    <property type="nucleotide sequence ID" value="NZ_CP014162.1"/>
</dbReference>
<dbReference type="CDD" id="cd04301">
    <property type="entry name" value="NAT_SF"/>
    <property type="match status" value="1"/>
</dbReference>
<evidence type="ECO:0000256" key="3">
    <source>
        <dbReference type="ARBA" id="ARBA00022679"/>
    </source>
</evidence>
<evidence type="ECO:0000313" key="8">
    <source>
        <dbReference type="Proteomes" id="UP000067698"/>
    </source>
</evidence>
<accession>A0A0U4WNL3</accession>
<dbReference type="GO" id="GO:0008080">
    <property type="term" value="F:N-acetyltransferase activity"/>
    <property type="evidence" value="ECO:0007669"/>
    <property type="project" value="InterPro"/>
</dbReference>
<dbReference type="AlphaFoldDB" id="A0A0U4WNL3"/>
<evidence type="ECO:0000256" key="1">
    <source>
        <dbReference type="ARBA" id="ARBA00005395"/>
    </source>
</evidence>
<evidence type="ECO:0000313" key="6">
    <source>
        <dbReference type="EMBL" id="AMB97451.1"/>
    </source>
</evidence>
<dbReference type="Proteomes" id="UP000067698">
    <property type="component" value="Chromosome"/>
</dbReference>
<dbReference type="NCBIfam" id="TIGR01575">
    <property type="entry name" value="rimI"/>
    <property type="match status" value="1"/>
</dbReference>
<evidence type="ECO:0000256" key="4">
    <source>
        <dbReference type="ARBA" id="ARBA00023315"/>
    </source>
</evidence>
<gene>
    <name evidence="7" type="primary">rimI</name>
    <name evidence="6" type="ORF">AWM74_03990</name>
    <name evidence="7" type="ORF">IMX20_08870</name>
</gene>
<sequence>MKARTWREQIKAFFKNFNRQVLFTMKKSLVADLTLDKQSIALPDGQSIFFVVQDTTVIHQMVDIEYRAYHQVVSWTARDFLYDMTQNPNTYYIQAFLGEELVGFIGCRRDRTDVHISNLVVNPDYQSIGIGTALLDRAIDCAKQLDRNAMSLEVRASNHGAQRFYQRFGFYESDTKENYYSDNDEDAFEMRLAPLINVEQIEIVEGV</sequence>
<dbReference type="SUPFAM" id="SSF55729">
    <property type="entry name" value="Acyl-CoA N-acyltransferases (Nat)"/>
    <property type="match status" value="1"/>
</dbReference>
<dbReference type="InterPro" id="IPR050680">
    <property type="entry name" value="YpeA/RimI_acetyltransf"/>
</dbReference>
<dbReference type="InterPro" id="IPR006464">
    <property type="entry name" value="AcTrfase_RimI/Ard1"/>
</dbReference>